<evidence type="ECO:0000313" key="1">
    <source>
        <dbReference type="EMBL" id="OCH22858.1"/>
    </source>
</evidence>
<comment type="caution">
    <text evidence="1">The sequence shown here is derived from an EMBL/GenBank/DDBJ whole genome shotgun (WGS) entry which is preliminary data.</text>
</comment>
<accession>A0A1B9P307</accession>
<dbReference type="OrthoDB" id="5918526at2"/>
<proteinExistence type="predicted"/>
<gene>
    <name evidence="1" type="ORF">A6E04_02845</name>
</gene>
<reference evidence="1 2" key="1">
    <citation type="submission" date="2016-06" db="EMBL/GenBank/DDBJ databases">
        <authorList>
            <person name="Kjaerup R.B."/>
            <person name="Dalgaard T.S."/>
            <person name="Juul-Madsen H.R."/>
        </authorList>
    </citation>
    <scope>NUCLEOTIDE SEQUENCE [LARGE SCALE GENOMIC DNA]</scope>
    <source>
        <strain evidence="1 2">1S159</strain>
    </source>
</reference>
<dbReference type="EMBL" id="MAJU01000004">
    <property type="protein sequence ID" value="OCH22858.1"/>
    <property type="molecule type" value="Genomic_DNA"/>
</dbReference>
<dbReference type="RefSeq" id="WP_065609332.1">
    <property type="nucleotide sequence ID" value="NZ_CAWMPN010000004.1"/>
</dbReference>
<evidence type="ECO:0000313" key="2">
    <source>
        <dbReference type="Proteomes" id="UP000093523"/>
    </source>
</evidence>
<sequence>MYHPLSPRLDFDTFLVVRGKKTYIEENLLLRVKPVDISGTEYWIPIGINWNDGQSTKRRRMEFAQVRFARKGKPYYSKAYYADFDNEDNDVDARSEAIIEAAWSIAELIEQEEYETADDARKTKTFTAKSVYQGLHPNIQLKVSMINGTPYINSHFERHENKRSYRSHNFSRSLYNINFDDLGTFLAELNAIGEVLDTYMKTNSSEIEKFKPSKTLITTPLSRFEMREICDQLIQKAMDSNKVMFEKTWFEFKRKPKKIQMIESEDKSEFIVKKEHAKIGTKIEINKFKACTHPAHVLRKVALMKANYNWANFESKRKEESAKGKYFVAKHPSSGIIGVVVKRREDETIFKGIVGQTARSSYKFKEFSTKEMSEKLAFISAKRAFIESRENEKMWSDYHFNKEFLAYKTLTI</sequence>
<dbReference type="Proteomes" id="UP000093523">
    <property type="component" value="Unassembled WGS sequence"/>
</dbReference>
<protein>
    <submittedName>
        <fullName evidence="1">Uncharacterized protein</fullName>
    </submittedName>
</protein>
<dbReference type="AlphaFoldDB" id="A0A1B9P307"/>
<name>A0A1B9P307_ALILO</name>
<organism evidence="1 2">
    <name type="scientific">Aliivibrio logei</name>
    <name type="common">Vibrio logei</name>
    <dbReference type="NCBI Taxonomy" id="688"/>
    <lineage>
        <taxon>Bacteria</taxon>
        <taxon>Pseudomonadati</taxon>
        <taxon>Pseudomonadota</taxon>
        <taxon>Gammaproteobacteria</taxon>
        <taxon>Vibrionales</taxon>
        <taxon>Vibrionaceae</taxon>
        <taxon>Aliivibrio</taxon>
    </lineage>
</organism>